<dbReference type="Pfam" id="PF00467">
    <property type="entry name" value="KOW"/>
    <property type="match status" value="1"/>
</dbReference>
<feature type="domain" description="KOW" evidence="7">
    <location>
        <begin position="2"/>
        <end position="29"/>
    </location>
</feature>
<dbReference type="InterPro" id="IPR057264">
    <property type="entry name" value="Ribosomal_uL24_C"/>
</dbReference>
<evidence type="ECO:0000256" key="5">
    <source>
        <dbReference type="HAMAP-Rule" id="MF_01326"/>
    </source>
</evidence>
<dbReference type="PANTHER" id="PTHR12903">
    <property type="entry name" value="MITOCHONDRIAL RIBOSOMAL PROTEIN L24"/>
    <property type="match status" value="1"/>
</dbReference>
<dbReference type="Proteomes" id="UP000178264">
    <property type="component" value="Unassembled WGS sequence"/>
</dbReference>
<keyword evidence="2 5" id="KW-0689">Ribosomal protein</keyword>
<accession>A0A1F7VD52</accession>
<keyword evidence="3 5" id="KW-0687">Ribonucleoprotein</keyword>
<organism evidence="8 9">
    <name type="scientific">Candidatus Uhrbacteria bacterium RIFCSPLOWO2_02_FULL_49_11</name>
    <dbReference type="NCBI Taxonomy" id="1802409"/>
    <lineage>
        <taxon>Bacteria</taxon>
        <taxon>Candidatus Uhriibacteriota</taxon>
    </lineage>
</organism>
<sequence>MKVRKNDNVKVMSGKDRGKTGKVLQVFPDERLVVVEGLNTRSKHLRARGSNKGQRILYPAPLAVSNVMVVCPACSASSRLGMVVGDDGVKKRQCKRCKATFI</sequence>
<dbReference type="HAMAP" id="MF_01326_B">
    <property type="entry name" value="Ribosomal_uL24_B"/>
    <property type="match status" value="1"/>
</dbReference>
<dbReference type="Gene3D" id="2.30.30.30">
    <property type="match status" value="1"/>
</dbReference>
<dbReference type="GO" id="GO:0005840">
    <property type="term" value="C:ribosome"/>
    <property type="evidence" value="ECO:0007669"/>
    <property type="project" value="UniProtKB-KW"/>
</dbReference>
<dbReference type="InterPro" id="IPR005825">
    <property type="entry name" value="Ribosomal_uL24_CS"/>
</dbReference>
<dbReference type="InterPro" id="IPR041988">
    <property type="entry name" value="Ribosomal_uL24_KOW"/>
</dbReference>
<comment type="subunit">
    <text evidence="5">Part of the 50S ribosomal subunit.</text>
</comment>
<protein>
    <recommendedName>
        <fullName evidence="4 5">Large ribosomal subunit protein uL24</fullName>
    </recommendedName>
</protein>
<dbReference type="GO" id="GO:0019843">
    <property type="term" value="F:rRNA binding"/>
    <property type="evidence" value="ECO:0007669"/>
    <property type="project" value="UniProtKB-UniRule"/>
</dbReference>
<evidence type="ECO:0000256" key="4">
    <source>
        <dbReference type="ARBA" id="ARBA00035206"/>
    </source>
</evidence>
<dbReference type="GO" id="GO:1990904">
    <property type="term" value="C:ribonucleoprotein complex"/>
    <property type="evidence" value="ECO:0007669"/>
    <property type="project" value="UniProtKB-KW"/>
</dbReference>
<comment type="similarity">
    <text evidence="1 5 6">Belongs to the universal ribosomal protein uL24 family.</text>
</comment>
<comment type="function">
    <text evidence="5">One of two assembly initiator proteins, it binds directly to the 5'-end of the 23S rRNA, where it nucleates assembly of the 50S subunit.</text>
</comment>
<dbReference type="SUPFAM" id="SSF50104">
    <property type="entry name" value="Translation proteins SH3-like domain"/>
    <property type="match status" value="1"/>
</dbReference>
<dbReference type="NCBIfam" id="TIGR01079">
    <property type="entry name" value="rplX_bact"/>
    <property type="match status" value="1"/>
</dbReference>
<evidence type="ECO:0000256" key="2">
    <source>
        <dbReference type="ARBA" id="ARBA00022980"/>
    </source>
</evidence>
<comment type="caution">
    <text evidence="8">The sequence shown here is derived from an EMBL/GenBank/DDBJ whole genome shotgun (WGS) entry which is preliminary data.</text>
</comment>
<evidence type="ECO:0000313" key="9">
    <source>
        <dbReference type="Proteomes" id="UP000178264"/>
    </source>
</evidence>
<evidence type="ECO:0000256" key="1">
    <source>
        <dbReference type="ARBA" id="ARBA00010618"/>
    </source>
</evidence>
<dbReference type="SMART" id="SM00739">
    <property type="entry name" value="KOW"/>
    <property type="match status" value="1"/>
</dbReference>
<keyword evidence="5" id="KW-0694">RNA-binding</keyword>
<evidence type="ECO:0000259" key="7">
    <source>
        <dbReference type="SMART" id="SM00739"/>
    </source>
</evidence>
<reference evidence="8 9" key="1">
    <citation type="journal article" date="2016" name="Nat. Commun.">
        <title>Thousands of microbial genomes shed light on interconnected biogeochemical processes in an aquifer system.</title>
        <authorList>
            <person name="Anantharaman K."/>
            <person name="Brown C.T."/>
            <person name="Hug L.A."/>
            <person name="Sharon I."/>
            <person name="Castelle C.J."/>
            <person name="Probst A.J."/>
            <person name="Thomas B.C."/>
            <person name="Singh A."/>
            <person name="Wilkins M.J."/>
            <person name="Karaoz U."/>
            <person name="Brodie E.L."/>
            <person name="Williams K.H."/>
            <person name="Hubbard S.S."/>
            <person name="Banfield J.F."/>
        </authorList>
    </citation>
    <scope>NUCLEOTIDE SEQUENCE [LARGE SCALE GENOMIC DNA]</scope>
</reference>
<evidence type="ECO:0000313" key="8">
    <source>
        <dbReference type="EMBL" id="OGL88363.1"/>
    </source>
</evidence>
<dbReference type="EMBL" id="MGER01000035">
    <property type="protein sequence ID" value="OGL88363.1"/>
    <property type="molecule type" value="Genomic_DNA"/>
</dbReference>
<gene>
    <name evidence="5" type="primary">rplX</name>
    <name evidence="8" type="ORF">A3I42_01240</name>
</gene>
<dbReference type="InterPro" id="IPR014722">
    <property type="entry name" value="Rib_uL2_dom2"/>
</dbReference>
<keyword evidence="5" id="KW-0699">rRNA-binding</keyword>
<evidence type="ECO:0000256" key="3">
    <source>
        <dbReference type="ARBA" id="ARBA00023274"/>
    </source>
</evidence>
<name>A0A1F7VD52_9BACT</name>
<dbReference type="AlphaFoldDB" id="A0A1F7VD52"/>
<dbReference type="Pfam" id="PF17136">
    <property type="entry name" value="ribosomal_L24"/>
    <property type="match status" value="1"/>
</dbReference>
<dbReference type="InterPro" id="IPR008991">
    <property type="entry name" value="Translation_prot_SH3-like_sf"/>
</dbReference>
<dbReference type="InterPro" id="IPR005824">
    <property type="entry name" value="KOW"/>
</dbReference>
<evidence type="ECO:0000256" key="6">
    <source>
        <dbReference type="RuleBase" id="RU003477"/>
    </source>
</evidence>
<dbReference type="GO" id="GO:0003735">
    <property type="term" value="F:structural constituent of ribosome"/>
    <property type="evidence" value="ECO:0007669"/>
    <property type="project" value="InterPro"/>
</dbReference>
<dbReference type="InterPro" id="IPR003256">
    <property type="entry name" value="Ribosomal_uL24"/>
</dbReference>
<comment type="function">
    <text evidence="5">One of the proteins that surrounds the polypeptide exit tunnel on the outside of the subunit.</text>
</comment>
<proteinExistence type="inferred from homology"/>
<dbReference type="PROSITE" id="PS01108">
    <property type="entry name" value="RIBOSOMAL_L24"/>
    <property type="match status" value="1"/>
</dbReference>
<dbReference type="GO" id="GO:0006412">
    <property type="term" value="P:translation"/>
    <property type="evidence" value="ECO:0007669"/>
    <property type="project" value="UniProtKB-UniRule"/>
</dbReference>
<dbReference type="CDD" id="cd06089">
    <property type="entry name" value="KOW_RPL26"/>
    <property type="match status" value="1"/>
</dbReference>